<reference evidence="2 3" key="1">
    <citation type="journal article" date="2016" name="Nat. Commun.">
        <title>Thousands of microbial genomes shed light on interconnected biogeochemical processes in an aquifer system.</title>
        <authorList>
            <person name="Anantharaman K."/>
            <person name="Brown C.T."/>
            <person name="Hug L.A."/>
            <person name="Sharon I."/>
            <person name="Castelle C.J."/>
            <person name="Probst A.J."/>
            <person name="Thomas B.C."/>
            <person name="Singh A."/>
            <person name="Wilkins M.J."/>
            <person name="Karaoz U."/>
            <person name="Brodie E.L."/>
            <person name="Williams K.H."/>
            <person name="Hubbard S.S."/>
            <person name="Banfield J.F."/>
        </authorList>
    </citation>
    <scope>NUCLEOTIDE SEQUENCE [LARGE SCALE GENOMIC DNA]</scope>
</reference>
<sequence>MSLPARYKLIACEILYREICFCLSQCKTIVDVTFMEKGLHDMGEAKMAGRLQEEVDKIDTAKYDAILLAYGLCNNGIRGLHAARLPLVVPRAHDCITLLLGSKEKYAEYFKNNPGTYFKSTGWIERDTGCDTNSQSITSQLGMHRTYQEYVDRYGEENATYLMETLGDWTKNYTKMAYLDTGIGDFPEYRDQTRELAREKGWAFEELRGNTNLLLRLVNGEWPNESFLVVPPCKSIIPAYDEGIIGLSA</sequence>
<evidence type="ECO:0000313" key="2">
    <source>
        <dbReference type="EMBL" id="OGK01811.1"/>
    </source>
</evidence>
<dbReference type="Proteomes" id="UP000179243">
    <property type="component" value="Unassembled WGS sequence"/>
</dbReference>
<evidence type="ECO:0000259" key="1">
    <source>
        <dbReference type="Pfam" id="PF07796"/>
    </source>
</evidence>
<protein>
    <recommendedName>
        <fullName evidence="1">DUF1638 domain-containing protein</fullName>
    </recommendedName>
</protein>
<dbReference type="AlphaFoldDB" id="A0A1F7F594"/>
<dbReference type="InterPro" id="IPR012437">
    <property type="entry name" value="DUF1638"/>
</dbReference>
<feature type="domain" description="DUF1638" evidence="1">
    <location>
        <begin position="34"/>
        <end position="217"/>
    </location>
</feature>
<organism evidence="2 3">
    <name type="scientific">Candidatus Raymondbacteria bacterium RIFOXYD12_FULL_49_13</name>
    <dbReference type="NCBI Taxonomy" id="1817890"/>
    <lineage>
        <taxon>Bacteria</taxon>
        <taxon>Raymondiibacteriota</taxon>
    </lineage>
</organism>
<dbReference type="EMBL" id="MFYX01000118">
    <property type="protein sequence ID" value="OGK01811.1"/>
    <property type="molecule type" value="Genomic_DNA"/>
</dbReference>
<gene>
    <name evidence="2" type="ORF">A2519_03020</name>
</gene>
<proteinExistence type="predicted"/>
<comment type="caution">
    <text evidence="2">The sequence shown here is derived from an EMBL/GenBank/DDBJ whole genome shotgun (WGS) entry which is preliminary data.</text>
</comment>
<accession>A0A1F7F594</accession>
<name>A0A1F7F594_UNCRA</name>
<dbReference type="Pfam" id="PF07796">
    <property type="entry name" value="DUF1638"/>
    <property type="match status" value="1"/>
</dbReference>
<evidence type="ECO:0000313" key="3">
    <source>
        <dbReference type="Proteomes" id="UP000179243"/>
    </source>
</evidence>